<proteinExistence type="predicted"/>
<protein>
    <submittedName>
        <fullName evidence="1">Uncharacterized protein</fullName>
    </submittedName>
</protein>
<comment type="caution">
    <text evidence="1">The sequence shown here is derived from an EMBL/GenBank/DDBJ whole genome shotgun (WGS) entry which is preliminary data.</text>
</comment>
<evidence type="ECO:0000313" key="2">
    <source>
        <dbReference type="Proteomes" id="UP000612899"/>
    </source>
</evidence>
<dbReference type="AlphaFoldDB" id="A0A8J3VIZ5"/>
<name>A0A8J3VIZ5_9ACTN</name>
<evidence type="ECO:0000313" key="1">
    <source>
        <dbReference type="EMBL" id="GIH08110.1"/>
    </source>
</evidence>
<gene>
    <name evidence="1" type="ORF">Rhe02_61770</name>
</gene>
<dbReference type="Proteomes" id="UP000612899">
    <property type="component" value="Unassembled WGS sequence"/>
</dbReference>
<dbReference type="EMBL" id="BONY01000044">
    <property type="protein sequence ID" value="GIH08110.1"/>
    <property type="molecule type" value="Genomic_DNA"/>
</dbReference>
<keyword evidence="2" id="KW-1185">Reference proteome</keyword>
<sequence length="99" mass="10548">MPSPAKRREEASQMRQIFTENAPVSAFAAAGVCSVSPDPRFHAQSPAVASLLAAWLPQAHQVQIMPIMVPAAGSYRVTETKPSVKLGGFRGVPPRGRPV</sequence>
<reference evidence="1" key="1">
    <citation type="submission" date="2021-01" db="EMBL/GenBank/DDBJ databases">
        <title>Whole genome shotgun sequence of Rhizocola hellebori NBRC 109834.</title>
        <authorList>
            <person name="Komaki H."/>
            <person name="Tamura T."/>
        </authorList>
    </citation>
    <scope>NUCLEOTIDE SEQUENCE</scope>
    <source>
        <strain evidence="1">NBRC 109834</strain>
    </source>
</reference>
<accession>A0A8J3VIZ5</accession>
<organism evidence="1 2">
    <name type="scientific">Rhizocola hellebori</name>
    <dbReference type="NCBI Taxonomy" id="1392758"/>
    <lineage>
        <taxon>Bacteria</taxon>
        <taxon>Bacillati</taxon>
        <taxon>Actinomycetota</taxon>
        <taxon>Actinomycetes</taxon>
        <taxon>Micromonosporales</taxon>
        <taxon>Micromonosporaceae</taxon>
        <taxon>Rhizocola</taxon>
    </lineage>
</organism>